<comment type="caution">
    <text evidence="1">The sequence shown here is derived from an EMBL/GenBank/DDBJ whole genome shotgun (WGS) entry which is preliminary data.</text>
</comment>
<dbReference type="EMBL" id="BSEC01000001">
    <property type="protein sequence ID" value="GLI94289.1"/>
    <property type="molecule type" value="Genomic_DNA"/>
</dbReference>
<sequence>MRVRGVLVYRDVSAAPLLALVRRQMIFAVSEICKGAFIFGVGDMATADQFGEVVLIAWEAVQIHGLSPAAPMGEGLGEGLRGAS</sequence>
<gene>
    <name evidence="1" type="ORF">LMG27198_32810</name>
</gene>
<protein>
    <submittedName>
        <fullName evidence="1">Uncharacterized protein</fullName>
    </submittedName>
</protein>
<dbReference type="AlphaFoldDB" id="A0A9W6GWF0"/>
<organism evidence="1 2">
    <name type="scientific">Methylocystis echinoides</name>
    <dbReference type="NCBI Taxonomy" id="29468"/>
    <lineage>
        <taxon>Bacteria</taxon>
        <taxon>Pseudomonadati</taxon>
        <taxon>Pseudomonadota</taxon>
        <taxon>Alphaproteobacteria</taxon>
        <taxon>Hyphomicrobiales</taxon>
        <taxon>Methylocystaceae</taxon>
        <taxon>Methylocystis</taxon>
    </lineage>
</organism>
<accession>A0A9W6GWF0</accession>
<keyword evidence="2" id="KW-1185">Reference proteome</keyword>
<dbReference type="RefSeq" id="WP_281804293.1">
    <property type="nucleotide sequence ID" value="NZ_BSEC01000001.1"/>
</dbReference>
<dbReference type="Proteomes" id="UP001144323">
    <property type="component" value="Unassembled WGS sequence"/>
</dbReference>
<evidence type="ECO:0000313" key="2">
    <source>
        <dbReference type="Proteomes" id="UP001144323"/>
    </source>
</evidence>
<evidence type="ECO:0000313" key="1">
    <source>
        <dbReference type="EMBL" id="GLI94289.1"/>
    </source>
</evidence>
<reference evidence="1" key="1">
    <citation type="journal article" date="2023" name="Int. J. Syst. Evol. Microbiol.">
        <title>Methylocystis iwaonis sp. nov., a type II methane-oxidizing bacterium from surface soil of a rice paddy field in Japan, and emended description of the genus Methylocystis (ex Whittenbury et al. 1970) Bowman et al. 1993.</title>
        <authorList>
            <person name="Kaise H."/>
            <person name="Sawadogo J.B."/>
            <person name="Alam M.S."/>
            <person name="Ueno C."/>
            <person name="Dianou D."/>
            <person name="Shinjo R."/>
            <person name="Asakawa S."/>
        </authorList>
    </citation>
    <scope>NUCLEOTIDE SEQUENCE</scope>
    <source>
        <strain evidence="1">LMG27198</strain>
    </source>
</reference>
<proteinExistence type="predicted"/>
<name>A0A9W6GWF0_9HYPH</name>